<dbReference type="EMBL" id="FUFA01000004">
    <property type="protein sequence ID" value="SPM35492.1"/>
    <property type="molecule type" value="Genomic_DNA"/>
</dbReference>
<dbReference type="STRING" id="1841860.GCA_900157375_03319"/>
<protein>
    <submittedName>
        <fullName evidence="2">Uncharacterized protein</fullName>
    </submittedName>
</protein>
<dbReference type="AlphaFoldDB" id="A0A2U3NVH8"/>
<organism evidence="2 3">
    <name type="scientific">Mycobacterium rhizamassiliense</name>
    <dbReference type="NCBI Taxonomy" id="1841860"/>
    <lineage>
        <taxon>Bacteria</taxon>
        <taxon>Bacillati</taxon>
        <taxon>Actinomycetota</taxon>
        <taxon>Actinomycetes</taxon>
        <taxon>Mycobacteriales</taxon>
        <taxon>Mycobacteriaceae</taxon>
        <taxon>Mycobacterium</taxon>
    </lineage>
</organism>
<feature type="non-terminal residue" evidence="2">
    <location>
        <position position="1"/>
    </location>
</feature>
<feature type="signal peptide" evidence="1">
    <location>
        <begin position="1"/>
        <end position="30"/>
    </location>
</feature>
<reference evidence="2 3" key="1">
    <citation type="submission" date="2017-01" db="EMBL/GenBank/DDBJ databases">
        <authorList>
            <consortium name="Urmite Genomes"/>
        </authorList>
    </citation>
    <scope>NUCLEOTIDE SEQUENCE [LARGE SCALE GENOMIC DNA]</scope>
    <source>
        <strain evidence="2 3">AB57</strain>
    </source>
</reference>
<feature type="chain" id="PRO_5015737440" evidence="1">
    <location>
        <begin position="31"/>
        <end position="76"/>
    </location>
</feature>
<evidence type="ECO:0000313" key="3">
    <source>
        <dbReference type="Proteomes" id="UP000240988"/>
    </source>
</evidence>
<accession>A0A2U3NVH8</accession>
<proteinExistence type="predicted"/>
<gene>
    <name evidence="2" type="ORF">MRAB57_3317</name>
</gene>
<evidence type="ECO:0000313" key="2">
    <source>
        <dbReference type="EMBL" id="SPM35492.1"/>
    </source>
</evidence>
<name>A0A2U3NVH8_9MYCO</name>
<evidence type="ECO:0000256" key="1">
    <source>
        <dbReference type="SAM" id="SignalP"/>
    </source>
</evidence>
<keyword evidence="1" id="KW-0732">Signal</keyword>
<keyword evidence="3" id="KW-1185">Reference proteome</keyword>
<dbReference type="Proteomes" id="UP000240988">
    <property type="component" value="Unassembled WGS sequence"/>
</dbReference>
<sequence length="76" mass="7720">VKTRVVMTTVGAAAAALAAAVMWTVPSASAGTDFCNGLPNAQQARECNCGFDFAPGSQELQDCMAGKPVTPPPPQP</sequence>